<evidence type="ECO:0000313" key="2">
    <source>
        <dbReference type="Proteomes" id="UP000574390"/>
    </source>
</evidence>
<dbReference type="EMBL" id="JABANM010010365">
    <property type="protein sequence ID" value="KAF4739480.1"/>
    <property type="molecule type" value="Genomic_DNA"/>
</dbReference>
<accession>A0A7J6T4X9</accession>
<protein>
    <submittedName>
        <fullName evidence="1">Uncharacterized protein</fullName>
    </submittedName>
</protein>
<gene>
    <name evidence="1" type="ORF">FOZ62_018977</name>
</gene>
<dbReference type="Proteomes" id="UP000574390">
    <property type="component" value="Unassembled WGS sequence"/>
</dbReference>
<feature type="non-terminal residue" evidence="1">
    <location>
        <position position="120"/>
    </location>
</feature>
<organism evidence="1 2">
    <name type="scientific">Perkinsus olseni</name>
    <name type="common">Perkinsus atlanticus</name>
    <dbReference type="NCBI Taxonomy" id="32597"/>
    <lineage>
        <taxon>Eukaryota</taxon>
        <taxon>Sar</taxon>
        <taxon>Alveolata</taxon>
        <taxon>Perkinsozoa</taxon>
        <taxon>Perkinsea</taxon>
        <taxon>Perkinsida</taxon>
        <taxon>Perkinsidae</taxon>
        <taxon>Perkinsus</taxon>
    </lineage>
</organism>
<evidence type="ECO:0000313" key="1">
    <source>
        <dbReference type="EMBL" id="KAF4739480.1"/>
    </source>
</evidence>
<proteinExistence type="predicted"/>
<sequence>YPVGSVVPVRVVGSSRVAAFSATGASQWNVSVRDPKSDKEACRLYKWNASSLCAAPLIGCAVSAVNDDEMFITVDIPGVEMSSHTQLEAGKLGNMTKAQKAKFFRQHLGDHDTANSYCKV</sequence>
<feature type="non-terminal residue" evidence="1">
    <location>
        <position position="1"/>
    </location>
</feature>
<comment type="caution">
    <text evidence="1">The sequence shown here is derived from an EMBL/GenBank/DDBJ whole genome shotgun (WGS) entry which is preliminary data.</text>
</comment>
<dbReference type="AlphaFoldDB" id="A0A7J6T4X9"/>
<reference evidence="1 2" key="1">
    <citation type="submission" date="2020-04" db="EMBL/GenBank/DDBJ databases">
        <title>Perkinsus olseni comparative genomics.</title>
        <authorList>
            <person name="Bogema D.R."/>
        </authorList>
    </citation>
    <scope>NUCLEOTIDE SEQUENCE [LARGE SCALE GENOMIC DNA]</scope>
    <source>
        <strain evidence="1">ATCC PRA-205</strain>
    </source>
</reference>
<name>A0A7J6T4X9_PEROL</name>